<keyword evidence="1" id="KW-1133">Transmembrane helix</keyword>
<keyword evidence="1" id="KW-0472">Membrane</keyword>
<keyword evidence="3" id="KW-1185">Reference proteome</keyword>
<dbReference type="InterPro" id="IPR006912">
    <property type="entry name" value="Harbinger_derived_prot"/>
</dbReference>
<feature type="transmembrane region" description="Helical" evidence="1">
    <location>
        <begin position="79"/>
        <end position="101"/>
    </location>
</feature>
<name>A0A0L6V605_9BASI</name>
<reference evidence="2 3" key="1">
    <citation type="submission" date="2015-08" db="EMBL/GenBank/DDBJ databases">
        <title>Next Generation Sequencing and Analysis of the Genome of Puccinia sorghi L Schw, the Causal Agent of Maize Common Rust.</title>
        <authorList>
            <person name="Rochi L."/>
            <person name="Burguener G."/>
            <person name="Darino M."/>
            <person name="Turjanski A."/>
            <person name="Kreff E."/>
            <person name="Dieguez M.J."/>
            <person name="Sacco F."/>
        </authorList>
    </citation>
    <scope>NUCLEOTIDE SEQUENCE [LARGE SCALE GENOMIC DNA]</scope>
    <source>
        <strain evidence="2 3">RO10H11247</strain>
    </source>
</reference>
<accession>A0A0L6V605</accession>
<feature type="transmembrane region" description="Helical" evidence="1">
    <location>
        <begin position="36"/>
        <end position="58"/>
    </location>
</feature>
<dbReference type="VEuPathDB" id="FungiDB:VP01_2472g1"/>
<comment type="caution">
    <text evidence="2">The sequence shown here is derived from an EMBL/GenBank/DDBJ whole genome shotgun (WGS) entry which is preliminary data.</text>
</comment>
<evidence type="ECO:0000256" key="1">
    <source>
        <dbReference type="SAM" id="Phobius"/>
    </source>
</evidence>
<gene>
    <name evidence="2" type="ORF">VP01_2472g1</name>
</gene>
<keyword evidence="1" id="KW-0812">Transmembrane</keyword>
<organism evidence="2 3">
    <name type="scientific">Puccinia sorghi</name>
    <dbReference type="NCBI Taxonomy" id="27349"/>
    <lineage>
        <taxon>Eukaryota</taxon>
        <taxon>Fungi</taxon>
        <taxon>Dikarya</taxon>
        <taxon>Basidiomycota</taxon>
        <taxon>Pucciniomycotina</taxon>
        <taxon>Pucciniomycetes</taxon>
        <taxon>Pucciniales</taxon>
        <taxon>Pucciniaceae</taxon>
        <taxon>Puccinia</taxon>
    </lineage>
</organism>
<proteinExistence type="predicted"/>
<dbReference type="Pfam" id="PF04827">
    <property type="entry name" value="Plant_tran"/>
    <property type="match status" value="1"/>
</dbReference>
<sequence>MQYAYGEYESGKKQEIQEGVKIHVSSKLVETWTGKYTTSFFLIDCFLIYLSSPFYSTLIKKLILATQFNSSLHQYNNFFLLWYYITIHSLLLSSFDLLLTFDFHSACYEDNIWIGHCNLTMEKKALQYFNGKEREHQQNLDGSHHNLTMVRQKKKNSIKNFMEIINMRRGGIIDYLRNLIGLKKHVSGKIMNSQIPAAGILSPKRMAIQAFFYLGIGFVELQRISTEVRTKLTKNQAKLVPNLQTKHNRYQLREIADLKKKHFTAAQEACLQDIEKVFCSLQSKWHILTSAVQLRYVYDIHYIFFCCIILYKIMVEEVPATLAKFFEACRQMAKTSFSNRFHELKLPCNFPSFLLELQLAALNLLFCLFHFFLDVEMKAQVLNLKHILIASNKRQMRKYIRPSIKKGDSKPFQRKNKQKKESYIEGKGTFIQQKKWMFRLRFQSWMSHTPPQKGRKCVQIAMLYPVYNTTIIPLLNPIKHPQTWAIHICNLCL</sequence>
<evidence type="ECO:0000313" key="3">
    <source>
        <dbReference type="Proteomes" id="UP000037035"/>
    </source>
</evidence>
<dbReference type="OrthoDB" id="1521186at2759"/>
<dbReference type="AlphaFoldDB" id="A0A0L6V605"/>
<protein>
    <submittedName>
        <fullName evidence="2">Uncharacterized protein</fullName>
    </submittedName>
</protein>
<dbReference type="Proteomes" id="UP000037035">
    <property type="component" value="Unassembled WGS sequence"/>
</dbReference>
<dbReference type="EMBL" id="LAVV01007361">
    <property type="protein sequence ID" value="KNZ56188.1"/>
    <property type="molecule type" value="Genomic_DNA"/>
</dbReference>
<evidence type="ECO:0000313" key="2">
    <source>
        <dbReference type="EMBL" id="KNZ56188.1"/>
    </source>
</evidence>